<feature type="chain" id="PRO_5016820239" evidence="8">
    <location>
        <begin position="19"/>
        <end position="537"/>
    </location>
</feature>
<feature type="transmembrane region" description="Helical" evidence="7">
    <location>
        <begin position="204"/>
        <end position="223"/>
    </location>
</feature>
<comment type="caution">
    <text evidence="11">The sequence shown here is derived from an EMBL/GenBank/DDBJ whole genome shotgun (WGS) entry which is preliminary data.</text>
</comment>
<name>A0A372P0D9_9SPHI</name>
<keyword evidence="6 7" id="KW-0472">Membrane</keyword>
<evidence type="ECO:0000313" key="12">
    <source>
        <dbReference type="Proteomes" id="UP000264217"/>
    </source>
</evidence>
<dbReference type="SUPFAM" id="SSF50182">
    <property type="entry name" value="Sm-like ribonucleoproteins"/>
    <property type="match status" value="1"/>
</dbReference>
<comment type="similarity">
    <text evidence="2">Belongs to the MscS (TC 1.A.23) family.</text>
</comment>
<dbReference type="PANTHER" id="PTHR30221:SF18">
    <property type="entry name" value="SLL0590 PROTEIN"/>
    <property type="match status" value="1"/>
</dbReference>
<dbReference type="InterPro" id="IPR045275">
    <property type="entry name" value="MscS_archaea/bacteria_type"/>
</dbReference>
<comment type="subcellular location">
    <subcellularLocation>
        <location evidence="1">Cell membrane</location>
        <topology evidence="1">Multi-pass membrane protein</topology>
    </subcellularLocation>
</comment>
<dbReference type="Gene3D" id="2.30.30.60">
    <property type="match status" value="1"/>
</dbReference>
<sequence>MRKVFLFLFFASLLYLTAAGQQVVKSAGIPVIVHNDTLLRVYAGQGLFNINERAQIITQRLNKIVSRLDFVADSITVKNDTASSVITYKTDMIMVVNDKDASFTELNRPQLAAHYQEVLKTKLGDIFEDTNFKRLTINILEAVAVVILLVVLIWAINKAFRWVRMRTITAWESRLKKLAAKGAPVGYANRALPFINSAVKAVRVFIIVLVIYLALPILFFIFPSSKPIATQLLSYIVDPLKSIALALVHYIPNLLTIAVIFTVTFYVVKLVRFISKEIENGAFTINGFYPEWAMPTYNIIRILLYAFMFVVIWPYLPGSDSKVFQGVTVFLGVLFSFGSSSAISNMISGVVLTYMRPFKIGDRVKLGDVTGDVIEKNVLVTRIRTIKNEDVTIPNATVLNGHSVNYSSTAKTFGLILNTTVTIGYDVPWQQVYDMLINAAEKTEGVLKNPKPFVLQTALNDFNVSYQINAYTDKPNQMAVLYSNLYQNIQDTFNEAGIEIMSPQYMALRDGNHVQMLHNNLPKDYKAPGFSVKNEKE</sequence>
<protein>
    <submittedName>
        <fullName evidence="11">Mechanosensitive ion channel family protein</fullName>
    </submittedName>
</protein>
<feature type="transmembrane region" description="Helical" evidence="7">
    <location>
        <begin position="243"/>
        <end position="268"/>
    </location>
</feature>
<keyword evidence="4 7" id="KW-0812">Transmembrane</keyword>
<evidence type="ECO:0000256" key="7">
    <source>
        <dbReference type="SAM" id="Phobius"/>
    </source>
</evidence>
<dbReference type="OrthoDB" id="9809206at2"/>
<proteinExistence type="inferred from homology"/>
<reference evidence="11 12" key="1">
    <citation type="submission" date="2018-08" db="EMBL/GenBank/DDBJ databases">
        <title>Mucilaginibacter sp. MYSH2.</title>
        <authorList>
            <person name="Seo T."/>
        </authorList>
    </citation>
    <scope>NUCLEOTIDE SEQUENCE [LARGE SCALE GENOMIC DNA]</scope>
    <source>
        <strain evidence="11 12">MYSH2</strain>
    </source>
</reference>
<feature type="transmembrane region" description="Helical" evidence="7">
    <location>
        <begin position="328"/>
        <end position="355"/>
    </location>
</feature>
<evidence type="ECO:0000256" key="6">
    <source>
        <dbReference type="ARBA" id="ARBA00023136"/>
    </source>
</evidence>
<organism evidence="11 12">
    <name type="scientific">Mucilaginibacter conchicola</name>
    <dbReference type="NCBI Taxonomy" id="2303333"/>
    <lineage>
        <taxon>Bacteria</taxon>
        <taxon>Pseudomonadati</taxon>
        <taxon>Bacteroidota</taxon>
        <taxon>Sphingobacteriia</taxon>
        <taxon>Sphingobacteriales</taxon>
        <taxon>Sphingobacteriaceae</taxon>
        <taxon>Mucilaginibacter</taxon>
    </lineage>
</organism>
<dbReference type="AlphaFoldDB" id="A0A372P0D9"/>
<evidence type="ECO:0000256" key="5">
    <source>
        <dbReference type="ARBA" id="ARBA00022989"/>
    </source>
</evidence>
<dbReference type="SUPFAM" id="SSF82689">
    <property type="entry name" value="Mechanosensitive channel protein MscS (YggB), C-terminal domain"/>
    <property type="match status" value="1"/>
</dbReference>
<evidence type="ECO:0000256" key="8">
    <source>
        <dbReference type="SAM" id="SignalP"/>
    </source>
</evidence>
<feature type="transmembrane region" description="Helical" evidence="7">
    <location>
        <begin position="135"/>
        <end position="156"/>
    </location>
</feature>
<keyword evidence="5 7" id="KW-1133">Transmembrane helix</keyword>
<feature type="signal peptide" evidence="8">
    <location>
        <begin position="1"/>
        <end position="18"/>
    </location>
</feature>
<dbReference type="InterPro" id="IPR023408">
    <property type="entry name" value="MscS_beta-dom_sf"/>
</dbReference>
<evidence type="ECO:0000313" key="11">
    <source>
        <dbReference type="EMBL" id="RFZ95742.1"/>
    </source>
</evidence>
<dbReference type="Gene3D" id="3.30.70.100">
    <property type="match status" value="1"/>
</dbReference>
<feature type="transmembrane region" description="Helical" evidence="7">
    <location>
        <begin position="299"/>
        <end position="316"/>
    </location>
</feature>
<dbReference type="Gene3D" id="1.10.287.1260">
    <property type="match status" value="1"/>
</dbReference>
<dbReference type="InterPro" id="IPR049278">
    <property type="entry name" value="MS_channel_C"/>
</dbReference>
<accession>A0A372P0D9</accession>
<dbReference type="RefSeq" id="WP_117391292.1">
    <property type="nucleotide sequence ID" value="NZ_QWDC01000001.1"/>
</dbReference>
<evidence type="ECO:0000256" key="2">
    <source>
        <dbReference type="ARBA" id="ARBA00008017"/>
    </source>
</evidence>
<dbReference type="InterPro" id="IPR011066">
    <property type="entry name" value="MscS_channel_C_sf"/>
</dbReference>
<dbReference type="InterPro" id="IPR006685">
    <property type="entry name" value="MscS_channel_2nd"/>
</dbReference>
<dbReference type="Pfam" id="PF00924">
    <property type="entry name" value="MS_channel_2nd"/>
    <property type="match status" value="1"/>
</dbReference>
<dbReference type="GO" id="GO:0005886">
    <property type="term" value="C:plasma membrane"/>
    <property type="evidence" value="ECO:0007669"/>
    <property type="project" value="UniProtKB-SubCell"/>
</dbReference>
<evidence type="ECO:0000259" key="10">
    <source>
        <dbReference type="Pfam" id="PF21082"/>
    </source>
</evidence>
<feature type="domain" description="Mechanosensitive ion channel MscS" evidence="9">
    <location>
        <begin position="342"/>
        <end position="407"/>
    </location>
</feature>
<dbReference type="Proteomes" id="UP000264217">
    <property type="component" value="Unassembled WGS sequence"/>
</dbReference>
<keyword evidence="12" id="KW-1185">Reference proteome</keyword>
<evidence type="ECO:0000256" key="3">
    <source>
        <dbReference type="ARBA" id="ARBA00022475"/>
    </source>
</evidence>
<keyword evidence="3" id="KW-1003">Cell membrane</keyword>
<dbReference type="InterPro" id="IPR010920">
    <property type="entry name" value="LSM_dom_sf"/>
</dbReference>
<evidence type="ECO:0000256" key="4">
    <source>
        <dbReference type="ARBA" id="ARBA00022692"/>
    </source>
</evidence>
<dbReference type="Pfam" id="PF21082">
    <property type="entry name" value="MS_channel_3rd"/>
    <property type="match status" value="1"/>
</dbReference>
<dbReference type="GO" id="GO:0008381">
    <property type="term" value="F:mechanosensitive monoatomic ion channel activity"/>
    <property type="evidence" value="ECO:0007669"/>
    <property type="project" value="InterPro"/>
</dbReference>
<keyword evidence="8" id="KW-0732">Signal</keyword>
<evidence type="ECO:0000256" key="1">
    <source>
        <dbReference type="ARBA" id="ARBA00004651"/>
    </source>
</evidence>
<gene>
    <name evidence="11" type="ORF">D0C36_09550</name>
</gene>
<dbReference type="EMBL" id="QWDC01000001">
    <property type="protein sequence ID" value="RFZ95742.1"/>
    <property type="molecule type" value="Genomic_DNA"/>
</dbReference>
<feature type="domain" description="Mechanosensitive ion channel MscS C-terminal" evidence="10">
    <location>
        <begin position="418"/>
        <end position="500"/>
    </location>
</feature>
<dbReference type="PANTHER" id="PTHR30221">
    <property type="entry name" value="SMALL-CONDUCTANCE MECHANOSENSITIVE CHANNEL"/>
    <property type="match status" value="1"/>
</dbReference>
<evidence type="ECO:0000259" key="9">
    <source>
        <dbReference type="Pfam" id="PF00924"/>
    </source>
</evidence>